<reference evidence="1" key="1">
    <citation type="submission" date="2022-06" db="EMBL/GenBank/DDBJ databases">
        <title>Fusarium solani species complex genomes reveal bases of compartmentalisation and animal pathogenesis.</title>
        <authorList>
            <person name="Tsai I.J."/>
        </authorList>
    </citation>
    <scope>NUCLEOTIDE SEQUENCE</scope>
    <source>
        <strain evidence="1">Fu6.1</strain>
    </source>
</reference>
<dbReference type="Proteomes" id="UP001065298">
    <property type="component" value="Chromosome 5"/>
</dbReference>
<accession>A0ACC0QYJ1</accession>
<keyword evidence="1" id="KW-0808">Transferase</keyword>
<gene>
    <name evidence="1" type="ORF">NCS57_00773300</name>
</gene>
<name>A0ACC0QYJ1_9HYPO</name>
<proteinExistence type="predicted"/>
<comment type="caution">
    <text evidence="1">The sequence shown here is derived from an EMBL/GenBank/DDBJ whole genome shotgun (WGS) entry which is preliminary data.</text>
</comment>
<evidence type="ECO:0000313" key="1">
    <source>
        <dbReference type="EMBL" id="KAI8669580.1"/>
    </source>
</evidence>
<dbReference type="EMBL" id="CM046507">
    <property type="protein sequence ID" value="KAI8669580.1"/>
    <property type="molecule type" value="Genomic_DNA"/>
</dbReference>
<organism evidence="1 2">
    <name type="scientific">Fusarium keratoplasticum</name>
    <dbReference type="NCBI Taxonomy" id="1328300"/>
    <lineage>
        <taxon>Eukaryota</taxon>
        <taxon>Fungi</taxon>
        <taxon>Dikarya</taxon>
        <taxon>Ascomycota</taxon>
        <taxon>Pezizomycotina</taxon>
        <taxon>Sordariomycetes</taxon>
        <taxon>Hypocreomycetidae</taxon>
        <taxon>Hypocreales</taxon>
        <taxon>Nectriaceae</taxon>
        <taxon>Fusarium</taxon>
        <taxon>Fusarium solani species complex</taxon>
    </lineage>
</organism>
<evidence type="ECO:0000313" key="2">
    <source>
        <dbReference type="Proteomes" id="UP001065298"/>
    </source>
</evidence>
<protein>
    <submittedName>
        <fullName evidence="1">Protein kinase domain-containing protein</fullName>
    </submittedName>
</protein>
<keyword evidence="2" id="KW-1185">Reference proteome</keyword>
<sequence length="247" mass="27964">MGLKNDWVSELEAAFKFSHPKYRHCFVRSEAWYELNGRILMVMEFMPLGDLQTNLQGKPLSEFEGRQIIEQVLEAVGFMHSSGFLHQDLKPANIMVVSRAPTWYVRVADFGISTRLSDSGTSTFHSRGTPGYIAPEAIHIIPDQRCSVSADMWSLGCVVYKILTGMLPFPQISHMGMYCHGLSEFPRHPLHSSKVSDYGQDFIIKLMQARSEDRLTATSAARHPWITTSLDPSAPRPRSRRAIFPHI</sequence>
<keyword evidence="1" id="KW-0418">Kinase</keyword>